<dbReference type="Proteomes" id="UP000549517">
    <property type="component" value="Unassembled WGS sequence"/>
</dbReference>
<evidence type="ECO:0000313" key="4">
    <source>
        <dbReference type="Proteomes" id="UP000549517"/>
    </source>
</evidence>
<dbReference type="Pfam" id="PF08808">
    <property type="entry name" value="RES"/>
    <property type="match status" value="1"/>
</dbReference>
<organism evidence="3 4">
    <name type="scientific">Brevibacterium luteolum</name>
    <dbReference type="NCBI Taxonomy" id="199591"/>
    <lineage>
        <taxon>Bacteria</taxon>
        <taxon>Bacillati</taxon>
        <taxon>Actinomycetota</taxon>
        <taxon>Actinomycetes</taxon>
        <taxon>Micrococcales</taxon>
        <taxon>Brevibacteriaceae</taxon>
        <taxon>Brevibacterium</taxon>
    </lineage>
</organism>
<dbReference type="AlphaFoldDB" id="A0A849AWA0"/>
<feature type="region of interest" description="Disordered" evidence="1">
    <location>
        <begin position="1"/>
        <end position="20"/>
    </location>
</feature>
<reference evidence="3 4" key="1">
    <citation type="submission" date="2020-05" db="EMBL/GenBank/DDBJ databases">
        <title>MicrobeNet Type strains.</title>
        <authorList>
            <person name="Nicholson A.C."/>
        </authorList>
    </citation>
    <scope>NUCLEOTIDE SEQUENCE [LARGE SCALE GENOMIC DNA]</scope>
    <source>
        <strain evidence="3 4">CCUG 46604</strain>
    </source>
</reference>
<dbReference type="InterPro" id="IPR014914">
    <property type="entry name" value="RES_dom"/>
</dbReference>
<evidence type="ECO:0000259" key="2">
    <source>
        <dbReference type="SMART" id="SM00953"/>
    </source>
</evidence>
<sequence>MAKNPKRPGHPSIRPADLRDLPSTQPLFRIHSAGGRHPIAWNGFRDFGPLQSMRWDPHPPPPSHHHGVGVAYCATDPVTTFAEVFQERRRIRIGSLRALSAWFPARDLRLLDLTGNWPTRNGASFSLFAAPKSTCRNWARGIHELSAELSLELDGLYVHSTMMPGKNVVLFSSAHSAFPIAPAISLPLDHPVIRRLAQDASHQLSWPVV</sequence>
<evidence type="ECO:0000256" key="1">
    <source>
        <dbReference type="SAM" id="MobiDB-lite"/>
    </source>
</evidence>
<accession>A0A849AWA0</accession>
<dbReference type="EMBL" id="JABEMC010000014">
    <property type="protein sequence ID" value="NNG80341.1"/>
    <property type="molecule type" value="Genomic_DNA"/>
</dbReference>
<dbReference type="SMART" id="SM00953">
    <property type="entry name" value="RES"/>
    <property type="match status" value="1"/>
</dbReference>
<gene>
    <name evidence="3" type="ORF">HLA91_13320</name>
</gene>
<protein>
    <submittedName>
        <fullName evidence="3">RES family NAD+ phosphorylase</fullName>
    </submittedName>
</protein>
<evidence type="ECO:0000313" key="3">
    <source>
        <dbReference type="EMBL" id="NNG80341.1"/>
    </source>
</evidence>
<comment type="caution">
    <text evidence="3">The sequence shown here is derived from an EMBL/GenBank/DDBJ whole genome shotgun (WGS) entry which is preliminary data.</text>
</comment>
<name>A0A849AWA0_9MICO</name>
<proteinExistence type="predicted"/>
<dbReference type="RefSeq" id="WP_170275092.1">
    <property type="nucleotide sequence ID" value="NZ_BAAAKH010000021.1"/>
</dbReference>
<feature type="domain" description="RES" evidence="2">
    <location>
        <begin position="55"/>
        <end position="183"/>
    </location>
</feature>